<protein>
    <submittedName>
        <fullName evidence="1">ABC transporter substrate-binding protein</fullName>
    </submittedName>
</protein>
<dbReference type="Pfam" id="PF13416">
    <property type="entry name" value="SBP_bac_8"/>
    <property type="match status" value="1"/>
</dbReference>
<dbReference type="PANTHER" id="PTHR43649:SF12">
    <property type="entry name" value="DIACETYLCHITOBIOSE BINDING PROTEIN DASA"/>
    <property type="match status" value="1"/>
</dbReference>
<reference evidence="2" key="1">
    <citation type="journal article" date="2019" name="Int. J. Syst. Evol. Microbiol.">
        <title>The Global Catalogue of Microorganisms (GCM) 10K type strain sequencing project: providing services to taxonomists for standard genome sequencing and annotation.</title>
        <authorList>
            <consortium name="The Broad Institute Genomics Platform"/>
            <consortium name="The Broad Institute Genome Sequencing Center for Infectious Disease"/>
            <person name="Wu L."/>
            <person name="Ma J."/>
        </authorList>
    </citation>
    <scope>NUCLEOTIDE SEQUENCE [LARGE SCALE GENOMIC DNA]</scope>
    <source>
        <strain evidence="2">KACC 11904</strain>
    </source>
</reference>
<keyword evidence="2" id="KW-1185">Reference proteome</keyword>
<name>A0ABW0K356_9BACL</name>
<gene>
    <name evidence="1" type="ORF">ACFPOG_01810</name>
</gene>
<dbReference type="CDD" id="cd14748">
    <property type="entry name" value="PBP2_UgpB"/>
    <property type="match status" value="1"/>
</dbReference>
<dbReference type="InterPro" id="IPR050490">
    <property type="entry name" value="Bact_solute-bd_prot1"/>
</dbReference>
<dbReference type="PANTHER" id="PTHR43649">
    <property type="entry name" value="ARABINOSE-BINDING PROTEIN-RELATED"/>
    <property type="match status" value="1"/>
</dbReference>
<proteinExistence type="predicted"/>
<dbReference type="SUPFAM" id="SSF53850">
    <property type="entry name" value="Periplasmic binding protein-like II"/>
    <property type="match status" value="1"/>
</dbReference>
<dbReference type="Proteomes" id="UP001596044">
    <property type="component" value="Unassembled WGS sequence"/>
</dbReference>
<accession>A0ABW0K356</accession>
<comment type="caution">
    <text evidence="1">The sequence shown here is derived from an EMBL/GenBank/DDBJ whole genome shotgun (WGS) entry which is preliminary data.</text>
</comment>
<dbReference type="Gene3D" id="3.40.190.10">
    <property type="entry name" value="Periplasmic binding protein-like II"/>
    <property type="match status" value="1"/>
</dbReference>
<organism evidence="1 2">
    <name type="scientific">Paenibacillus aestuarii</name>
    <dbReference type="NCBI Taxonomy" id="516965"/>
    <lineage>
        <taxon>Bacteria</taxon>
        <taxon>Bacillati</taxon>
        <taxon>Bacillota</taxon>
        <taxon>Bacilli</taxon>
        <taxon>Bacillales</taxon>
        <taxon>Paenibacillaceae</taxon>
        <taxon>Paenibacillus</taxon>
    </lineage>
</organism>
<evidence type="ECO:0000313" key="2">
    <source>
        <dbReference type="Proteomes" id="UP001596044"/>
    </source>
</evidence>
<dbReference type="InterPro" id="IPR006059">
    <property type="entry name" value="SBP"/>
</dbReference>
<dbReference type="RefSeq" id="WP_270880333.1">
    <property type="nucleotide sequence ID" value="NZ_JAQFVF010000033.1"/>
</dbReference>
<dbReference type="EMBL" id="JBHSMJ010000004">
    <property type="protein sequence ID" value="MFC5446986.1"/>
    <property type="molecule type" value="Genomic_DNA"/>
</dbReference>
<evidence type="ECO:0000313" key="1">
    <source>
        <dbReference type="EMBL" id="MFC5446986.1"/>
    </source>
</evidence>
<sequence>MQKAYRRGRLLFIVLTLSLYATGCSGVWSGRSTGQMDQAAMRQEQAPVELTFWNPFGGGEGDYVEQIIHDFNASQQRIQVKQLRLESNEYYVKLGTALSSGKGPDVAVVHADRISPFVKAKQIIPLQALATEAGFAFQEIEDANVASVSFDGQPYAVPLDTHFHMLYYNKAIFRQAGLLNADETPQLGEMTPEGFTRMLQQIQQKVPDVQPLAVNTPFFQEPFLNMYDEAGGELLTPDMTRAAIHNDKALRVLKFYQQLYAEGLADIHDKTPWDSFHNGKAALWFGGVWEAGHHLNDASLSVGMMPLPPIFGSSVHWGSAHTLVIPAYVVREKQQAAMEFMKYFSEVGSLTWGQAGHVPANRAVVQSASYQELPYRKLFIEAQHQVKFAPRTDKYGTLFTALSEELQSIVLSGRDPDEGLAALEKKLNDILAN</sequence>